<dbReference type="SMART" id="SM00409">
    <property type="entry name" value="IG"/>
    <property type="match status" value="3"/>
</dbReference>
<dbReference type="PANTHER" id="PTHR12231:SF253">
    <property type="entry name" value="DPR-INTERACTING PROTEIN ETA, ISOFORM B-RELATED"/>
    <property type="match status" value="1"/>
</dbReference>
<dbReference type="InterPro" id="IPR013783">
    <property type="entry name" value="Ig-like_fold"/>
</dbReference>
<dbReference type="PANTHER" id="PTHR12231">
    <property type="entry name" value="CTX-RELATED TYPE I TRANSMEMBRANE PROTEIN"/>
    <property type="match status" value="1"/>
</dbReference>
<proteinExistence type="predicted"/>
<evidence type="ECO:0000313" key="7">
    <source>
        <dbReference type="EMBL" id="CAL4065390.1"/>
    </source>
</evidence>
<dbReference type="Proteomes" id="UP001497623">
    <property type="component" value="Unassembled WGS sequence"/>
</dbReference>
<feature type="domain" description="Ig-like" evidence="6">
    <location>
        <begin position="247"/>
        <end position="338"/>
    </location>
</feature>
<accession>A0AAV2PVD3</accession>
<dbReference type="InterPro" id="IPR003599">
    <property type="entry name" value="Ig_sub"/>
</dbReference>
<dbReference type="Pfam" id="PF07679">
    <property type="entry name" value="I-set"/>
    <property type="match status" value="1"/>
</dbReference>
<dbReference type="Pfam" id="PF13927">
    <property type="entry name" value="Ig_3"/>
    <property type="match status" value="1"/>
</dbReference>
<dbReference type="InterPro" id="IPR007110">
    <property type="entry name" value="Ig-like_dom"/>
</dbReference>
<evidence type="ECO:0000256" key="5">
    <source>
        <dbReference type="SAM" id="SignalP"/>
    </source>
</evidence>
<evidence type="ECO:0000256" key="1">
    <source>
        <dbReference type="ARBA" id="ARBA00022729"/>
    </source>
</evidence>
<feature type="signal peptide" evidence="5">
    <location>
        <begin position="1"/>
        <end position="21"/>
    </location>
</feature>
<comment type="caution">
    <text evidence="7">The sequence shown here is derived from an EMBL/GenBank/DDBJ whole genome shotgun (WGS) entry which is preliminary data.</text>
</comment>
<keyword evidence="2" id="KW-0677">Repeat</keyword>
<dbReference type="InterPro" id="IPR013106">
    <property type="entry name" value="Ig_V-set"/>
</dbReference>
<keyword evidence="8" id="KW-1185">Reference proteome</keyword>
<dbReference type="CDD" id="cd00096">
    <property type="entry name" value="Ig"/>
    <property type="match status" value="1"/>
</dbReference>
<dbReference type="Gene3D" id="2.60.40.10">
    <property type="entry name" value="Immunoglobulins"/>
    <property type="match status" value="3"/>
</dbReference>
<feature type="domain" description="Ig-like" evidence="6">
    <location>
        <begin position="35"/>
        <end position="139"/>
    </location>
</feature>
<dbReference type="AlphaFoldDB" id="A0AAV2PVD3"/>
<evidence type="ECO:0000313" key="8">
    <source>
        <dbReference type="Proteomes" id="UP001497623"/>
    </source>
</evidence>
<dbReference type="SUPFAM" id="SSF48726">
    <property type="entry name" value="Immunoglobulin"/>
    <property type="match status" value="3"/>
</dbReference>
<feature type="domain" description="Ig-like" evidence="6">
    <location>
        <begin position="166"/>
        <end position="241"/>
    </location>
</feature>
<organism evidence="7 8">
    <name type="scientific">Meganyctiphanes norvegica</name>
    <name type="common">Northern krill</name>
    <name type="synonym">Thysanopoda norvegica</name>
    <dbReference type="NCBI Taxonomy" id="48144"/>
    <lineage>
        <taxon>Eukaryota</taxon>
        <taxon>Metazoa</taxon>
        <taxon>Ecdysozoa</taxon>
        <taxon>Arthropoda</taxon>
        <taxon>Crustacea</taxon>
        <taxon>Multicrustacea</taxon>
        <taxon>Malacostraca</taxon>
        <taxon>Eumalacostraca</taxon>
        <taxon>Eucarida</taxon>
        <taxon>Euphausiacea</taxon>
        <taxon>Euphausiidae</taxon>
        <taxon>Meganyctiphanes</taxon>
    </lineage>
</organism>
<sequence>MWLKTWALCLLLLGLVGLCWSQRVAGGGRGREAMPNVVTQPQTFHVHAGEAVTLPCRINNIGRRSVFWFKGDNSEEGRELIMQLKSYRGTFTIPRQYQRRYIDTGKLQIDGTDLTIVSAVKEDTSTYTCSVAFARQSVSHRLEVEELETEEYVDYELKPVEIDPVPVNGILTIAQGSPATFTCYARGYPEPTVTWYKEDGADRVLGTGNSYTISSPTRDDSGNYYCTADNGDGYPQTSHFNLYVEYLEVAVLEKEVMVSDDLHATISCRVDGNPTPEVLWYKNRNSEIVRPDDDYLLRYKDGNLYTLRFIRVEKSDLSDYTCYAYNSNLQQSDQAYLKADPKPVTTYSFTKGSDYWPENTYNASFVVPDQLKEIKYFTIEYRLADQSPPLEWVNGGESDLLYWENQKYFNLYDLVAYQDYEVRVDTTFTDDTSILGAVTRFTTGEIDKKVDAIDEDETPWWKYTMTMISRLPQLARVLQ</sequence>
<dbReference type="EMBL" id="CAXKWB010001750">
    <property type="protein sequence ID" value="CAL4065390.1"/>
    <property type="molecule type" value="Genomic_DNA"/>
</dbReference>
<dbReference type="InterPro" id="IPR013098">
    <property type="entry name" value="Ig_I-set"/>
</dbReference>
<keyword evidence="1 5" id="KW-0732">Signal</keyword>
<evidence type="ECO:0000256" key="3">
    <source>
        <dbReference type="ARBA" id="ARBA00023157"/>
    </source>
</evidence>
<evidence type="ECO:0000256" key="2">
    <source>
        <dbReference type="ARBA" id="ARBA00022737"/>
    </source>
</evidence>
<dbReference type="Pfam" id="PF07686">
    <property type="entry name" value="V-set"/>
    <property type="match status" value="1"/>
</dbReference>
<name>A0AAV2PVD3_MEGNR</name>
<gene>
    <name evidence="7" type="ORF">MNOR_LOCUS4718</name>
</gene>
<dbReference type="InterPro" id="IPR051170">
    <property type="entry name" value="Neural/epithelial_adhesion"/>
</dbReference>
<dbReference type="PROSITE" id="PS50835">
    <property type="entry name" value="IG_LIKE"/>
    <property type="match status" value="3"/>
</dbReference>
<protein>
    <recommendedName>
        <fullName evidence="6">Ig-like domain-containing protein</fullName>
    </recommendedName>
</protein>
<dbReference type="InterPro" id="IPR036179">
    <property type="entry name" value="Ig-like_dom_sf"/>
</dbReference>
<dbReference type="InterPro" id="IPR003598">
    <property type="entry name" value="Ig_sub2"/>
</dbReference>
<reference evidence="7 8" key="1">
    <citation type="submission" date="2024-05" db="EMBL/GenBank/DDBJ databases">
        <authorList>
            <person name="Wallberg A."/>
        </authorList>
    </citation>
    <scope>NUCLEOTIDE SEQUENCE [LARGE SCALE GENOMIC DNA]</scope>
</reference>
<evidence type="ECO:0000256" key="4">
    <source>
        <dbReference type="ARBA" id="ARBA00023319"/>
    </source>
</evidence>
<keyword evidence="3" id="KW-1015">Disulfide bond</keyword>
<feature type="chain" id="PRO_5043315318" description="Ig-like domain-containing protein" evidence="5">
    <location>
        <begin position="22"/>
        <end position="479"/>
    </location>
</feature>
<keyword evidence="4" id="KW-0393">Immunoglobulin domain</keyword>
<dbReference type="SMART" id="SM00408">
    <property type="entry name" value="IGc2"/>
    <property type="match status" value="3"/>
</dbReference>
<evidence type="ECO:0000259" key="6">
    <source>
        <dbReference type="PROSITE" id="PS50835"/>
    </source>
</evidence>